<dbReference type="OrthoDB" id="3181909at2"/>
<dbReference type="InterPro" id="IPR013094">
    <property type="entry name" value="AB_hydrolase_3"/>
</dbReference>
<comment type="caution">
    <text evidence="3">The sequence shown here is derived from an EMBL/GenBank/DDBJ whole genome shotgun (WGS) entry which is preliminary data.</text>
</comment>
<keyword evidence="4" id="KW-1185">Reference proteome</keyword>
<gene>
    <name evidence="3" type="ORF">EIW28_00290</name>
</gene>
<sequence length="309" mass="33303">MPVDEYFTEMHAAWERATAAVPETERGEMIGPFIDRYTASARPVDATGVAVEDTAIDGPHGPIGLRTYTPEGPLAGSLLWAHGGGFLSGDLDMLEGHMVSMELARRARVAVVSVDYRLARDGVRHPVPIDDVHAAWNWWSDREPHRGLPRAIGGASAEGALAAAAAMRLRDEGERLPEALLLAYPWMHFPVPALTPSLSAEMTAVPWRFDPLGLEWAVRNYVGRTSDLPPDALPGAGRLDGLPPARIVVSEYDDLRPSAELFERQLAEAGVAVESYVAAGMTHGHLNHPASVPEVGRSLDFLASGWAAS</sequence>
<evidence type="ECO:0000256" key="1">
    <source>
        <dbReference type="ARBA" id="ARBA00022801"/>
    </source>
</evidence>
<dbReference type="EMBL" id="RSEB01000001">
    <property type="protein sequence ID" value="RRS01260.1"/>
    <property type="molecule type" value="Genomic_DNA"/>
</dbReference>
<evidence type="ECO:0000313" key="3">
    <source>
        <dbReference type="EMBL" id="RRS01260.1"/>
    </source>
</evidence>
<accession>A0A426V371</accession>
<evidence type="ECO:0000259" key="2">
    <source>
        <dbReference type="Pfam" id="PF07859"/>
    </source>
</evidence>
<dbReference type="PANTHER" id="PTHR48081:SF8">
    <property type="entry name" value="ALPHA_BETA HYDROLASE FOLD-3 DOMAIN-CONTAINING PROTEIN-RELATED"/>
    <property type="match status" value="1"/>
</dbReference>
<keyword evidence="1 3" id="KW-0378">Hydrolase</keyword>
<reference evidence="3 4" key="1">
    <citation type="submission" date="2018-12" db="EMBL/GenBank/DDBJ databases">
        <title>Glycomyces sp. YIM 121974 draft genome.</title>
        <authorList>
            <person name="Li Q."/>
        </authorList>
    </citation>
    <scope>NUCLEOTIDE SEQUENCE [LARGE SCALE GENOMIC DNA]</scope>
    <source>
        <strain evidence="3 4">YIM 121974</strain>
    </source>
</reference>
<dbReference type="Proteomes" id="UP000277256">
    <property type="component" value="Unassembled WGS sequence"/>
</dbReference>
<dbReference type="InterPro" id="IPR029058">
    <property type="entry name" value="AB_hydrolase_fold"/>
</dbReference>
<feature type="domain" description="Alpha/beta hydrolase fold-3" evidence="2">
    <location>
        <begin position="78"/>
        <end position="285"/>
    </location>
</feature>
<protein>
    <submittedName>
        <fullName evidence="3">Alpha/beta hydrolase</fullName>
    </submittedName>
</protein>
<dbReference type="PANTHER" id="PTHR48081">
    <property type="entry name" value="AB HYDROLASE SUPERFAMILY PROTEIN C4A8.06C"/>
    <property type="match status" value="1"/>
</dbReference>
<dbReference type="Pfam" id="PF07859">
    <property type="entry name" value="Abhydrolase_3"/>
    <property type="match status" value="1"/>
</dbReference>
<evidence type="ECO:0000313" key="4">
    <source>
        <dbReference type="Proteomes" id="UP000277256"/>
    </source>
</evidence>
<dbReference type="SUPFAM" id="SSF53474">
    <property type="entry name" value="alpha/beta-Hydrolases"/>
    <property type="match status" value="1"/>
</dbReference>
<dbReference type="RefSeq" id="WP_125245738.1">
    <property type="nucleotide sequence ID" value="NZ_RSEB01000001.1"/>
</dbReference>
<name>A0A426V371_9ACTN</name>
<dbReference type="InterPro" id="IPR050300">
    <property type="entry name" value="GDXG_lipolytic_enzyme"/>
</dbReference>
<dbReference type="GO" id="GO:0016787">
    <property type="term" value="F:hydrolase activity"/>
    <property type="evidence" value="ECO:0007669"/>
    <property type="project" value="UniProtKB-KW"/>
</dbReference>
<dbReference type="Gene3D" id="3.40.50.1820">
    <property type="entry name" value="alpha/beta hydrolase"/>
    <property type="match status" value="1"/>
</dbReference>
<proteinExistence type="predicted"/>
<organism evidence="3 4">
    <name type="scientific">Glycomyces terrestris</name>
    <dbReference type="NCBI Taxonomy" id="2493553"/>
    <lineage>
        <taxon>Bacteria</taxon>
        <taxon>Bacillati</taxon>
        <taxon>Actinomycetota</taxon>
        <taxon>Actinomycetes</taxon>
        <taxon>Glycomycetales</taxon>
        <taxon>Glycomycetaceae</taxon>
        <taxon>Glycomyces</taxon>
    </lineage>
</organism>
<dbReference type="AlphaFoldDB" id="A0A426V371"/>